<gene>
    <name evidence="13 14" type="primary">corA</name>
    <name evidence="14" type="ORF">GXW78_00830</name>
</gene>
<keyword evidence="5 13" id="KW-1003">Cell membrane</keyword>
<dbReference type="CDD" id="cd12837">
    <property type="entry name" value="EcCorA-like_u1"/>
    <property type="match status" value="1"/>
</dbReference>
<dbReference type="InterPro" id="IPR045863">
    <property type="entry name" value="CorA_TM1_TM2"/>
</dbReference>
<feature type="transmembrane region" description="Helical" evidence="13">
    <location>
        <begin position="291"/>
        <end position="311"/>
    </location>
</feature>
<keyword evidence="9 13" id="KW-1133">Transmembrane helix</keyword>
<evidence type="ECO:0000313" key="15">
    <source>
        <dbReference type="Proteomes" id="UP000698752"/>
    </source>
</evidence>
<dbReference type="InterPro" id="IPR002523">
    <property type="entry name" value="MgTranspt_CorA/ZnTranspt_ZntB"/>
</dbReference>
<evidence type="ECO:0000256" key="8">
    <source>
        <dbReference type="ARBA" id="ARBA00022842"/>
    </source>
</evidence>
<dbReference type="InterPro" id="IPR050829">
    <property type="entry name" value="CorA_MIT"/>
</dbReference>
<keyword evidence="11 13" id="KW-0472">Membrane</keyword>
<evidence type="ECO:0000313" key="14">
    <source>
        <dbReference type="EMBL" id="MBR0648192.1"/>
    </source>
</evidence>
<keyword evidence="15" id="KW-1185">Reference proteome</keyword>
<dbReference type="NCBIfam" id="TIGR00383">
    <property type="entry name" value="corA"/>
    <property type="match status" value="1"/>
</dbReference>
<comment type="catalytic activity">
    <reaction evidence="12">
        <text>Mg(2+)(in) = Mg(2+)(out)</text>
        <dbReference type="Rhea" id="RHEA:29827"/>
        <dbReference type="ChEBI" id="CHEBI:18420"/>
    </reaction>
</comment>
<evidence type="ECO:0000256" key="3">
    <source>
        <dbReference type="ARBA" id="ARBA00019439"/>
    </source>
</evidence>
<keyword evidence="7 13" id="KW-0812">Transmembrane</keyword>
<keyword evidence="6" id="KW-0997">Cell inner membrane</keyword>
<keyword evidence="8 13" id="KW-0460">Magnesium</keyword>
<comment type="subcellular location">
    <subcellularLocation>
        <location evidence="1">Cell inner membrane</location>
        <topology evidence="1">Multi-pass membrane protein</topology>
    </subcellularLocation>
    <subcellularLocation>
        <location evidence="13">Membrane</location>
        <topology evidence="13">Multi-pass membrane protein</topology>
    </subcellularLocation>
</comment>
<evidence type="ECO:0000256" key="12">
    <source>
        <dbReference type="ARBA" id="ARBA00034269"/>
    </source>
</evidence>
<dbReference type="EMBL" id="JAAEDI010000001">
    <property type="protein sequence ID" value="MBR0648192.1"/>
    <property type="molecule type" value="Genomic_DNA"/>
</dbReference>
<evidence type="ECO:0000256" key="2">
    <source>
        <dbReference type="ARBA" id="ARBA00009765"/>
    </source>
</evidence>
<evidence type="ECO:0000256" key="1">
    <source>
        <dbReference type="ARBA" id="ARBA00004429"/>
    </source>
</evidence>
<sequence>MLTTWTVEDGRCRVREGAVSDVTAALPAPELRAAASAVAEPESLRHAVWIDLLNPTPQEEHAVQDALGIEIPTREEMQEIESSSRLYREEDALFLTASFLYGVEVGEYASTPITFVLTNTALITVRYATPKAFSTFGLRAQRQPGAVLTSPDGVMLHLFEQIVDRLADVLERIGGDMDRSSQRSFHAARANIKANRRDEQLKSTIIVLGQVGEVTSRIIETLIGLTRILTFVGAEKGAAVRKENQVILKTLVRDVRSLVDHANSLNGKAQFLLDAVLGLINIEQTGIIKTFTVASVALMPPTLIASIYGMNFETMPELKWAEGYPIALLMMIVSAILPVLYFRRKGWL</sequence>
<proteinExistence type="inferred from homology"/>
<comment type="function">
    <text evidence="13">Mediates influx of magnesium ions.</text>
</comment>
<evidence type="ECO:0000256" key="4">
    <source>
        <dbReference type="ARBA" id="ARBA00022448"/>
    </source>
</evidence>
<name>A0ABS5EBX4_9PROT</name>
<reference evidence="15" key="1">
    <citation type="journal article" date="2021" name="Syst. Appl. Microbiol.">
        <title>Roseomonas hellenica sp. nov., isolated from roots of wild-growing Alkanna tinctoria.</title>
        <authorList>
            <person name="Rat A."/>
            <person name="Naranjo H.D."/>
            <person name="Lebbe L."/>
            <person name="Cnockaert M."/>
            <person name="Krigas N."/>
            <person name="Grigoriadou K."/>
            <person name="Maloupa E."/>
            <person name="Willems A."/>
        </authorList>
    </citation>
    <scope>NUCLEOTIDE SEQUENCE [LARGE SCALE GENOMIC DNA]</scope>
    <source>
        <strain evidence="15">LMG 31159</strain>
    </source>
</reference>
<dbReference type="Gene3D" id="3.30.460.20">
    <property type="entry name" value="CorA soluble domain-like"/>
    <property type="match status" value="1"/>
</dbReference>
<evidence type="ECO:0000256" key="9">
    <source>
        <dbReference type="ARBA" id="ARBA00022989"/>
    </source>
</evidence>
<comment type="caution">
    <text evidence="14">The sequence shown here is derived from an EMBL/GenBank/DDBJ whole genome shotgun (WGS) entry which is preliminary data.</text>
</comment>
<dbReference type="SUPFAM" id="SSF143865">
    <property type="entry name" value="CorA soluble domain-like"/>
    <property type="match status" value="1"/>
</dbReference>
<dbReference type="InterPro" id="IPR045861">
    <property type="entry name" value="CorA_cytoplasmic_dom"/>
</dbReference>
<keyword evidence="10 13" id="KW-0406">Ion transport</keyword>
<evidence type="ECO:0000256" key="10">
    <source>
        <dbReference type="ARBA" id="ARBA00023065"/>
    </source>
</evidence>
<dbReference type="PANTHER" id="PTHR47685">
    <property type="entry name" value="MAGNESIUM TRANSPORT PROTEIN CORA"/>
    <property type="match status" value="1"/>
</dbReference>
<dbReference type="Gene3D" id="1.20.58.340">
    <property type="entry name" value="Magnesium transport protein CorA, transmembrane region"/>
    <property type="match status" value="1"/>
</dbReference>
<dbReference type="InterPro" id="IPR004488">
    <property type="entry name" value="Mg/Co-transport_prot_CorA"/>
</dbReference>
<feature type="transmembrane region" description="Helical" evidence="13">
    <location>
        <begin position="323"/>
        <end position="342"/>
    </location>
</feature>
<dbReference type="PANTHER" id="PTHR47685:SF1">
    <property type="entry name" value="MAGNESIUM TRANSPORT PROTEIN CORA"/>
    <property type="match status" value="1"/>
</dbReference>
<accession>A0ABS5EBX4</accession>
<evidence type="ECO:0000256" key="5">
    <source>
        <dbReference type="ARBA" id="ARBA00022475"/>
    </source>
</evidence>
<protein>
    <recommendedName>
        <fullName evidence="3 13">Magnesium transport protein CorA</fullName>
    </recommendedName>
</protein>
<evidence type="ECO:0000256" key="7">
    <source>
        <dbReference type="ARBA" id="ARBA00022692"/>
    </source>
</evidence>
<dbReference type="Proteomes" id="UP000698752">
    <property type="component" value="Unassembled WGS sequence"/>
</dbReference>
<dbReference type="RefSeq" id="WP_211865187.1">
    <property type="nucleotide sequence ID" value="NZ_JAAEDI010000001.1"/>
</dbReference>
<comment type="similarity">
    <text evidence="2 13">Belongs to the CorA metal ion transporter (MIT) (TC 1.A.35) family.</text>
</comment>
<dbReference type="SUPFAM" id="SSF144083">
    <property type="entry name" value="Magnesium transport protein CorA, transmembrane region"/>
    <property type="match status" value="1"/>
</dbReference>
<evidence type="ECO:0000256" key="13">
    <source>
        <dbReference type="RuleBase" id="RU362010"/>
    </source>
</evidence>
<keyword evidence="4 13" id="KW-0813">Transport</keyword>
<organism evidence="14 15">
    <name type="scientific">Neoroseomonas terrae</name>
    <dbReference type="NCBI Taxonomy" id="424799"/>
    <lineage>
        <taxon>Bacteria</taxon>
        <taxon>Pseudomonadati</taxon>
        <taxon>Pseudomonadota</taxon>
        <taxon>Alphaproteobacteria</taxon>
        <taxon>Acetobacterales</taxon>
        <taxon>Acetobacteraceae</taxon>
        <taxon>Neoroseomonas</taxon>
    </lineage>
</organism>
<evidence type="ECO:0000256" key="6">
    <source>
        <dbReference type="ARBA" id="ARBA00022519"/>
    </source>
</evidence>
<dbReference type="Pfam" id="PF01544">
    <property type="entry name" value="CorA"/>
    <property type="match status" value="1"/>
</dbReference>
<evidence type="ECO:0000256" key="11">
    <source>
        <dbReference type="ARBA" id="ARBA00023136"/>
    </source>
</evidence>